<dbReference type="InterPro" id="IPR010982">
    <property type="entry name" value="Lambda_DNA-bd_dom_sf"/>
</dbReference>
<dbReference type="Proteomes" id="UP001154111">
    <property type="component" value="Chromosome"/>
</dbReference>
<dbReference type="AlphaFoldDB" id="A0AAU9VHP4"/>
<keyword evidence="5" id="KW-1185">Reference proteome</keyword>
<accession>A0AAU9VHP4</accession>
<dbReference type="EMBL" id="OW659496">
    <property type="protein sequence ID" value="CAH2762690.1"/>
    <property type="molecule type" value="Genomic_DNA"/>
</dbReference>
<dbReference type="RefSeq" id="WP_012858491.1">
    <property type="nucleotide sequence ID" value="NZ_OW659477.1"/>
</dbReference>
<dbReference type="GeneID" id="29672859"/>
<dbReference type="PANTHER" id="PTHR46558">
    <property type="entry name" value="TRACRIPTIONAL REGULATORY PROTEIN-RELATED-RELATED"/>
    <property type="match status" value="1"/>
</dbReference>
<evidence type="ECO:0000259" key="2">
    <source>
        <dbReference type="PROSITE" id="PS50943"/>
    </source>
</evidence>
<dbReference type="Pfam" id="PF12844">
    <property type="entry name" value="HTH_19"/>
    <property type="match status" value="1"/>
</dbReference>
<keyword evidence="1" id="KW-0238">DNA-binding</keyword>
<proteinExistence type="predicted"/>
<evidence type="ECO:0000313" key="6">
    <source>
        <dbReference type="Proteomes" id="UP001154111"/>
    </source>
</evidence>
<evidence type="ECO:0000313" key="5">
    <source>
        <dbReference type="Proteomes" id="UP001154095"/>
    </source>
</evidence>
<dbReference type="CDD" id="cd00093">
    <property type="entry name" value="HTH_XRE"/>
    <property type="match status" value="1"/>
</dbReference>
<dbReference type="PANTHER" id="PTHR46558:SF4">
    <property type="entry name" value="DNA-BIDING PHAGE PROTEIN"/>
    <property type="match status" value="1"/>
</dbReference>
<dbReference type="EMBL" id="OW659477">
    <property type="protein sequence ID" value="CAH2762715.1"/>
    <property type="molecule type" value="Genomic_DNA"/>
</dbReference>
<reference evidence="4" key="1">
    <citation type="submission" date="2022-04" db="EMBL/GenBank/DDBJ databases">
        <authorList>
            <person name="Forde T."/>
        </authorList>
    </citation>
    <scope>NUCLEOTIDE SEQUENCE</scope>
    <source>
        <strain evidence="4">A18Y016a</strain>
        <strain evidence="3">A18Y020d</strain>
    </source>
</reference>
<evidence type="ECO:0000256" key="1">
    <source>
        <dbReference type="ARBA" id="ARBA00023125"/>
    </source>
</evidence>
<dbReference type="GO" id="GO:0003677">
    <property type="term" value="F:DNA binding"/>
    <property type="evidence" value="ECO:0007669"/>
    <property type="project" value="UniProtKB-KW"/>
</dbReference>
<sequence length="77" mass="8614">MKNRIKEVRKVKNITQQKLVENISITRQYISLIELGNETPSLKVANEIAMSLDTCIYSIFDLDGTGDFKCPCCGCGN</sequence>
<feature type="domain" description="HTH cro/C1-type" evidence="2">
    <location>
        <begin position="5"/>
        <end position="60"/>
    </location>
</feature>
<dbReference type="Gene3D" id="1.10.260.40">
    <property type="entry name" value="lambda repressor-like DNA-binding domains"/>
    <property type="match status" value="1"/>
</dbReference>
<dbReference type="SUPFAM" id="SSF47413">
    <property type="entry name" value="lambda repressor-like DNA-binding domains"/>
    <property type="match status" value="1"/>
</dbReference>
<organism evidence="4 6">
    <name type="scientific">Erysipelothrix amsterdamensis</name>
    <dbReference type="NCBI Taxonomy" id="2929157"/>
    <lineage>
        <taxon>Bacteria</taxon>
        <taxon>Bacillati</taxon>
        <taxon>Bacillota</taxon>
        <taxon>Erysipelotrichia</taxon>
        <taxon>Erysipelotrichales</taxon>
        <taxon>Erysipelotrichaceae</taxon>
        <taxon>Erysipelothrix</taxon>
    </lineage>
</organism>
<dbReference type="Proteomes" id="UP001154095">
    <property type="component" value="Chromosome"/>
</dbReference>
<dbReference type="SMART" id="SM00530">
    <property type="entry name" value="HTH_XRE"/>
    <property type="match status" value="1"/>
</dbReference>
<evidence type="ECO:0000313" key="4">
    <source>
        <dbReference type="EMBL" id="CAH2762715.1"/>
    </source>
</evidence>
<name>A0AAU9VHP4_9FIRM</name>
<dbReference type="InterPro" id="IPR001387">
    <property type="entry name" value="Cro/C1-type_HTH"/>
</dbReference>
<gene>
    <name evidence="4" type="ORF">ERYAMS2_01342</name>
    <name evidence="3" type="ORF">ERYAMS_01048</name>
</gene>
<protein>
    <submittedName>
        <fullName evidence="4">Helix-turn-helix domain-containing protein</fullName>
    </submittedName>
</protein>
<dbReference type="PROSITE" id="PS50943">
    <property type="entry name" value="HTH_CROC1"/>
    <property type="match status" value="1"/>
</dbReference>
<evidence type="ECO:0000313" key="3">
    <source>
        <dbReference type="EMBL" id="CAH2762690.1"/>
    </source>
</evidence>